<gene>
    <name evidence="8" type="ordered locus">Saro_3332</name>
</gene>
<dbReference type="PANTHER" id="PTHR42911:SF1">
    <property type="entry name" value="MODULATOR OF FTSH PROTEASE HFLC"/>
    <property type="match status" value="1"/>
</dbReference>
<evidence type="ECO:0000256" key="6">
    <source>
        <dbReference type="PIRNR" id="PIRNR005651"/>
    </source>
</evidence>
<keyword evidence="8" id="KW-0378">Hydrolase</keyword>
<dbReference type="RefSeq" id="WP_011446969.1">
    <property type="nucleotide sequence ID" value="NC_007794.1"/>
</dbReference>
<evidence type="ECO:0000256" key="2">
    <source>
        <dbReference type="ARBA" id="ARBA00007862"/>
    </source>
</evidence>
<keyword evidence="5" id="KW-0472">Membrane</keyword>
<dbReference type="CDD" id="cd03405">
    <property type="entry name" value="SPFH_HflC"/>
    <property type="match status" value="1"/>
</dbReference>
<keyword evidence="9" id="KW-1185">Reference proteome</keyword>
<dbReference type="GO" id="GO:0008233">
    <property type="term" value="F:peptidase activity"/>
    <property type="evidence" value="ECO:0007669"/>
    <property type="project" value="UniProtKB-KW"/>
</dbReference>
<dbReference type="SUPFAM" id="SSF117892">
    <property type="entry name" value="Band 7/SPFH domain"/>
    <property type="match status" value="1"/>
</dbReference>
<dbReference type="Pfam" id="PF01145">
    <property type="entry name" value="Band_7"/>
    <property type="match status" value="1"/>
</dbReference>
<dbReference type="AlphaFoldDB" id="Q2G306"/>
<evidence type="ECO:0000256" key="4">
    <source>
        <dbReference type="ARBA" id="ARBA00022989"/>
    </source>
</evidence>
<dbReference type="HOGENOM" id="CLU_059167_1_0_5"/>
<evidence type="ECO:0000313" key="8">
    <source>
        <dbReference type="EMBL" id="ABD27767.1"/>
    </source>
</evidence>
<evidence type="ECO:0000256" key="1">
    <source>
        <dbReference type="ARBA" id="ARBA00004167"/>
    </source>
</evidence>
<comment type="similarity">
    <text evidence="2 6">Belongs to the band 7/mec-2 family. HflC subfamily.</text>
</comment>
<dbReference type="InterPro" id="IPR010200">
    <property type="entry name" value="HflC"/>
</dbReference>
<dbReference type="eggNOG" id="COG0330">
    <property type="taxonomic scope" value="Bacteria"/>
</dbReference>
<dbReference type="InterPro" id="IPR036013">
    <property type="entry name" value="Band_7/SPFH_dom_sf"/>
</dbReference>
<dbReference type="PIRSF" id="PIRSF005651">
    <property type="entry name" value="HflC"/>
    <property type="match status" value="1"/>
</dbReference>
<dbReference type="InterPro" id="IPR001107">
    <property type="entry name" value="Band_7"/>
</dbReference>
<evidence type="ECO:0000256" key="5">
    <source>
        <dbReference type="ARBA" id="ARBA00023136"/>
    </source>
</evidence>
<sequence length="283" mass="31663">MNALHNLWQEQKAAIIALAVVLVGVASCLKVVDEKTQAVVVRLGQPERVVNRFRPNVDFGQTGAGLVWRIPFMEQVVEVDKRILDLDMERQQVLSADQRRLEVDAFARFRIIDPVRMVQTAGTTDRVAEQLQPILNSALRQELGKRSFGSLLTADRGKAMEQIREGLDREAREYGAQVIDVRIKRADLPEGTPLESAFTRMATARQQEAATIRAQGQKTAQIIRATAEATAAKTYADAFNKDPAFYDFYRAMQSYDATFAQKGSSTAIVLSPDNEYLKQFKGK</sequence>
<keyword evidence="3" id="KW-0812">Transmembrane</keyword>
<keyword evidence="8" id="KW-0645">Protease</keyword>
<evidence type="ECO:0000256" key="3">
    <source>
        <dbReference type="ARBA" id="ARBA00022692"/>
    </source>
</evidence>
<dbReference type="GO" id="GO:0016020">
    <property type="term" value="C:membrane"/>
    <property type="evidence" value="ECO:0007669"/>
    <property type="project" value="UniProtKB-SubCell"/>
</dbReference>
<accession>Q2G306</accession>
<comment type="function">
    <text evidence="6">HflC and HflK could regulate a protease.</text>
</comment>
<dbReference type="SMART" id="SM00244">
    <property type="entry name" value="PHB"/>
    <property type="match status" value="1"/>
</dbReference>
<dbReference type="KEGG" id="nar:Saro_3332"/>
<dbReference type="MEROPS" id="I87.001"/>
<evidence type="ECO:0000313" key="9">
    <source>
        <dbReference type="Proteomes" id="UP000009134"/>
    </source>
</evidence>
<dbReference type="GO" id="GO:0006508">
    <property type="term" value="P:proteolysis"/>
    <property type="evidence" value="ECO:0007669"/>
    <property type="project" value="UniProtKB-KW"/>
</dbReference>
<proteinExistence type="inferred from homology"/>
<dbReference type="PANTHER" id="PTHR42911">
    <property type="entry name" value="MODULATOR OF FTSH PROTEASE HFLC"/>
    <property type="match status" value="1"/>
</dbReference>
<evidence type="ECO:0000259" key="7">
    <source>
        <dbReference type="SMART" id="SM00244"/>
    </source>
</evidence>
<comment type="subcellular location">
    <subcellularLocation>
        <location evidence="1">Membrane</location>
        <topology evidence="1">Single-pass membrane protein</topology>
    </subcellularLocation>
</comment>
<dbReference type="Gene3D" id="3.30.479.30">
    <property type="entry name" value="Band 7 domain"/>
    <property type="match status" value="1"/>
</dbReference>
<keyword evidence="4" id="KW-1133">Transmembrane helix</keyword>
<dbReference type="EMBL" id="CP000248">
    <property type="protein sequence ID" value="ABD27767.1"/>
    <property type="molecule type" value="Genomic_DNA"/>
</dbReference>
<reference evidence="9" key="1">
    <citation type="submission" date="2006-01" db="EMBL/GenBank/DDBJ databases">
        <title>Complete sequence of Novosphingobium aromaticivorans DSM 12444.</title>
        <authorList>
            <consortium name="US DOE Joint Genome Institute"/>
            <person name="Copeland A."/>
            <person name="Lucas S."/>
            <person name="Lapidus A."/>
            <person name="Barry K."/>
            <person name="Detter J.C."/>
            <person name="Glavina T."/>
            <person name="Hammon N."/>
            <person name="Israni S."/>
            <person name="Pitluck S."/>
            <person name="Chain P."/>
            <person name="Malfatti S."/>
            <person name="Shin M."/>
            <person name="Vergez L."/>
            <person name="Schmutz J."/>
            <person name="Larimer F."/>
            <person name="Land M."/>
            <person name="Kyrpides N."/>
            <person name="Ivanova N."/>
            <person name="Fredrickson J."/>
            <person name="Balkwill D."/>
            <person name="Romine M.F."/>
            <person name="Richardson P."/>
        </authorList>
    </citation>
    <scope>NUCLEOTIDE SEQUENCE [LARGE SCALE GENOMIC DNA]</scope>
    <source>
        <strain evidence="9">ATCC 700278 / DSM 12444 / CCUG 56034 / CIP 105152 / NBRC 16084 / F199</strain>
    </source>
</reference>
<dbReference type="Proteomes" id="UP000009134">
    <property type="component" value="Chromosome"/>
</dbReference>
<feature type="domain" description="Band 7" evidence="7">
    <location>
        <begin position="27"/>
        <end position="202"/>
    </location>
</feature>
<organism evidence="8 9">
    <name type="scientific">Novosphingobium aromaticivorans (strain ATCC 700278 / DSM 12444 / CCUG 56034 / CIP 105152 / NBRC 16084 / F199)</name>
    <dbReference type="NCBI Taxonomy" id="279238"/>
    <lineage>
        <taxon>Bacteria</taxon>
        <taxon>Pseudomonadati</taxon>
        <taxon>Pseudomonadota</taxon>
        <taxon>Alphaproteobacteria</taxon>
        <taxon>Sphingomonadales</taxon>
        <taxon>Sphingomonadaceae</taxon>
        <taxon>Novosphingobium</taxon>
    </lineage>
</organism>
<protein>
    <recommendedName>
        <fullName evidence="6">Protein HflC</fullName>
    </recommendedName>
</protein>
<name>Q2G306_NOVAD</name>
<dbReference type="STRING" id="279238.Saro_3332"/>